<evidence type="ECO:0000256" key="6">
    <source>
        <dbReference type="RuleBase" id="RU367044"/>
    </source>
</evidence>
<dbReference type="GO" id="GO:0005576">
    <property type="term" value="C:extracellular region"/>
    <property type="evidence" value="ECO:0007669"/>
    <property type="project" value="UniProtKB-SubCell"/>
</dbReference>
<dbReference type="EMBL" id="JBEDUW010000046">
    <property type="protein sequence ID" value="KAK9907008.1"/>
    <property type="molecule type" value="Genomic_DNA"/>
</dbReference>
<dbReference type="Pfam" id="PF05938">
    <property type="entry name" value="Self-incomp_S1"/>
    <property type="match status" value="1"/>
</dbReference>
<evidence type="ECO:0000256" key="1">
    <source>
        <dbReference type="ARBA" id="ARBA00004613"/>
    </source>
</evidence>
<gene>
    <name evidence="7" type="ORF">M0R45_002505</name>
</gene>
<comment type="similarity">
    <text evidence="2 6">Belongs to the plant self-incompatibility (S1) protein family.</text>
</comment>
<accession>A0AAW1VQ51</accession>
<feature type="chain" id="PRO_5043103949" description="S-protein homolog" evidence="6">
    <location>
        <begin position="25"/>
        <end position="129"/>
    </location>
</feature>
<dbReference type="Proteomes" id="UP001457282">
    <property type="component" value="Unassembled WGS sequence"/>
</dbReference>
<evidence type="ECO:0000256" key="2">
    <source>
        <dbReference type="ARBA" id="ARBA00005581"/>
    </source>
</evidence>
<dbReference type="PANTHER" id="PTHR31232">
    <property type="match status" value="1"/>
</dbReference>
<name>A0AAW1VQ51_RUBAR</name>
<sequence length="129" mass="14567">MNTPPSFSLFLLLTVLSFAGSSMADYKANVFNNLPGNANLTVHCKSAGSDLGTQTITYLHDFSWTINNLLNCDMSWGNVKGNFDIFDPKRDASRCAYGNTCFWVVKQDGLYLFIKEHKRLELQFKWPGN</sequence>
<dbReference type="InterPro" id="IPR010264">
    <property type="entry name" value="Self-incomp_S1"/>
</dbReference>
<dbReference type="AlphaFoldDB" id="A0AAW1VQ51"/>
<keyword evidence="5 6" id="KW-0732">Signal</keyword>
<dbReference type="PANTHER" id="PTHR31232:SF156">
    <property type="entry name" value="PLANT SELF-INCOMPATIBILITY PROTEIN S1 FAMILY-RELATED"/>
    <property type="match status" value="1"/>
</dbReference>
<comment type="subcellular location">
    <subcellularLocation>
        <location evidence="1 6">Secreted</location>
    </subcellularLocation>
</comment>
<keyword evidence="8" id="KW-1185">Reference proteome</keyword>
<organism evidence="7 8">
    <name type="scientific">Rubus argutus</name>
    <name type="common">Southern blackberry</name>
    <dbReference type="NCBI Taxonomy" id="59490"/>
    <lineage>
        <taxon>Eukaryota</taxon>
        <taxon>Viridiplantae</taxon>
        <taxon>Streptophyta</taxon>
        <taxon>Embryophyta</taxon>
        <taxon>Tracheophyta</taxon>
        <taxon>Spermatophyta</taxon>
        <taxon>Magnoliopsida</taxon>
        <taxon>eudicotyledons</taxon>
        <taxon>Gunneridae</taxon>
        <taxon>Pentapetalae</taxon>
        <taxon>rosids</taxon>
        <taxon>fabids</taxon>
        <taxon>Rosales</taxon>
        <taxon>Rosaceae</taxon>
        <taxon>Rosoideae</taxon>
        <taxon>Rosoideae incertae sedis</taxon>
        <taxon>Rubus</taxon>
    </lineage>
</organism>
<evidence type="ECO:0000256" key="3">
    <source>
        <dbReference type="ARBA" id="ARBA00022471"/>
    </source>
</evidence>
<reference evidence="7 8" key="1">
    <citation type="journal article" date="2023" name="G3 (Bethesda)">
        <title>A chromosome-length genome assembly and annotation of blackberry (Rubus argutus, cv. 'Hillquist').</title>
        <authorList>
            <person name="Bruna T."/>
            <person name="Aryal R."/>
            <person name="Dudchenko O."/>
            <person name="Sargent D.J."/>
            <person name="Mead D."/>
            <person name="Buti M."/>
            <person name="Cavallini A."/>
            <person name="Hytonen T."/>
            <person name="Andres J."/>
            <person name="Pham M."/>
            <person name="Weisz D."/>
            <person name="Mascagni F."/>
            <person name="Usai G."/>
            <person name="Natali L."/>
            <person name="Bassil N."/>
            <person name="Fernandez G.E."/>
            <person name="Lomsadze A."/>
            <person name="Armour M."/>
            <person name="Olukolu B."/>
            <person name="Poorten T."/>
            <person name="Britton C."/>
            <person name="Davik J."/>
            <person name="Ashrafi H."/>
            <person name="Aiden E.L."/>
            <person name="Borodovsky M."/>
            <person name="Worthington M."/>
        </authorList>
    </citation>
    <scope>NUCLEOTIDE SEQUENCE [LARGE SCALE GENOMIC DNA]</scope>
    <source>
        <strain evidence="7">PI 553951</strain>
    </source>
</reference>
<keyword evidence="4 6" id="KW-0964">Secreted</keyword>
<keyword evidence="3 6" id="KW-0713">Self-incompatibility</keyword>
<feature type="signal peptide" evidence="6">
    <location>
        <begin position="1"/>
        <end position="24"/>
    </location>
</feature>
<evidence type="ECO:0000313" key="7">
    <source>
        <dbReference type="EMBL" id="KAK9907008.1"/>
    </source>
</evidence>
<dbReference type="GO" id="GO:0060320">
    <property type="term" value="P:rejection of self pollen"/>
    <property type="evidence" value="ECO:0007669"/>
    <property type="project" value="UniProtKB-KW"/>
</dbReference>
<comment type="caution">
    <text evidence="7">The sequence shown here is derived from an EMBL/GenBank/DDBJ whole genome shotgun (WGS) entry which is preliminary data.</text>
</comment>
<evidence type="ECO:0000256" key="4">
    <source>
        <dbReference type="ARBA" id="ARBA00022525"/>
    </source>
</evidence>
<protein>
    <recommendedName>
        <fullName evidence="6">S-protein homolog</fullName>
    </recommendedName>
</protein>
<evidence type="ECO:0000256" key="5">
    <source>
        <dbReference type="ARBA" id="ARBA00022729"/>
    </source>
</evidence>
<proteinExistence type="inferred from homology"/>
<evidence type="ECO:0000313" key="8">
    <source>
        <dbReference type="Proteomes" id="UP001457282"/>
    </source>
</evidence>